<proteinExistence type="predicted"/>
<dbReference type="SUPFAM" id="SSF56349">
    <property type="entry name" value="DNA breaking-rejoining enzymes"/>
    <property type="match status" value="1"/>
</dbReference>
<dbReference type="EMBL" id="CP008953">
    <property type="protein sequence ID" value="AIG78517.1"/>
    <property type="molecule type" value="Genomic_DNA"/>
</dbReference>
<keyword evidence="1" id="KW-0233">DNA recombination</keyword>
<dbReference type="GO" id="GO:0003677">
    <property type="term" value="F:DNA binding"/>
    <property type="evidence" value="ECO:0007669"/>
    <property type="project" value="InterPro"/>
</dbReference>
<dbReference type="Pfam" id="PF00589">
    <property type="entry name" value="Phage_integrase"/>
    <property type="match status" value="1"/>
</dbReference>
<dbReference type="InterPro" id="IPR013762">
    <property type="entry name" value="Integrase-like_cat_sf"/>
</dbReference>
<dbReference type="GO" id="GO:0015074">
    <property type="term" value="P:DNA integration"/>
    <property type="evidence" value="ECO:0007669"/>
    <property type="project" value="InterPro"/>
</dbReference>
<evidence type="ECO:0000256" key="1">
    <source>
        <dbReference type="ARBA" id="ARBA00023172"/>
    </source>
</evidence>
<dbReference type="GO" id="GO:0006310">
    <property type="term" value="P:DNA recombination"/>
    <property type="evidence" value="ECO:0007669"/>
    <property type="project" value="UniProtKB-KW"/>
</dbReference>
<reference evidence="3 4" key="1">
    <citation type="journal article" date="2014" name="J. Biotechnol.">
        <title>Complete genome sequence of the actinobacterium Amycolatopsis japonica MG417-CF17(T) (=DSM 44213T) producing (S,S)-N,N'-ethylenediaminedisuccinic acid.</title>
        <authorList>
            <person name="Stegmann E."/>
            <person name="Albersmeier A."/>
            <person name="Spohn M."/>
            <person name="Gert H."/>
            <person name="Weber T."/>
            <person name="Wohlleben W."/>
            <person name="Kalinowski J."/>
            <person name="Ruckert C."/>
        </authorList>
    </citation>
    <scope>NUCLEOTIDE SEQUENCE [LARGE SCALE GENOMIC DNA]</scope>
    <source>
        <strain evidence="4">MG417-CF17 (DSM 44213)</strain>
    </source>
</reference>
<accession>A0A075UWE5</accession>
<evidence type="ECO:0000313" key="3">
    <source>
        <dbReference type="EMBL" id="AIG78517.1"/>
    </source>
</evidence>
<gene>
    <name evidence="3" type="ORF">AJAP_28395</name>
</gene>
<dbReference type="InterPro" id="IPR002104">
    <property type="entry name" value="Integrase_catalytic"/>
</dbReference>
<dbReference type="HOGENOM" id="CLU_2986367_0_0_11"/>
<feature type="domain" description="Tyr recombinase" evidence="2">
    <location>
        <begin position="1"/>
        <end position="40"/>
    </location>
</feature>
<sequence>MIAAGADLKVVQELLGHSSIAVTADTYAHVLPELARDTAEAVAAIVPRDQRHNRHTA</sequence>
<evidence type="ECO:0000259" key="2">
    <source>
        <dbReference type="PROSITE" id="PS51898"/>
    </source>
</evidence>
<evidence type="ECO:0000313" key="4">
    <source>
        <dbReference type="Proteomes" id="UP000028492"/>
    </source>
</evidence>
<keyword evidence="4" id="KW-1185">Reference proteome</keyword>
<name>A0A075UWE5_9PSEU</name>
<dbReference type="STRING" id="208439.AJAP_28395"/>
<dbReference type="InterPro" id="IPR011010">
    <property type="entry name" value="DNA_brk_join_enz"/>
</dbReference>
<dbReference type="KEGG" id="aja:AJAP_28395"/>
<dbReference type="RefSeq" id="WP_084098365.1">
    <property type="nucleotide sequence ID" value="NZ_CP008953.1"/>
</dbReference>
<dbReference type="Gene3D" id="1.10.443.10">
    <property type="entry name" value="Intergrase catalytic core"/>
    <property type="match status" value="1"/>
</dbReference>
<dbReference type="AlphaFoldDB" id="A0A075UWE5"/>
<organism evidence="3 4">
    <name type="scientific">Amycolatopsis japonica</name>
    <dbReference type="NCBI Taxonomy" id="208439"/>
    <lineage>
        <taxon>Bacteria</taxon>
        <taxon>Bacillati</taxon>
        <taxon>Actinomycetota</taxon>
        <taxon>Actinomycetes</taxon>
        <taxon>Pseudonocardiales</taxon>
        <taxon>Pseudonocardiaceae</taxon>
        <taxon>Amycolatopsis</taxon>
        <taxon>Amycolatopsis japonica group</taxon>
    </lineage>
</organism>
<dbReference type="PROSITE" id="PS51898">
    <property type="entry name" value="TYR_RECOMBINASE"/>
    <property type="match status" value="1"/>
</dbReference>
<dbReference type="Proteomes" id="UP000028492">
    <property type="component" value="Chromosome"/>
</dbReference>
<protein>
    <recommendedName>
        <fullName evidence="2">Tyr recombinase domain-containing protein</fullName>
    </recommendedName>
</protein>